<evidence type="ECO:0000313" key="3">
    <source>
        <dbReference type="Proteomes" id="UP000028549"/>
    </source>
</evidence>
<keyword evidence="3" id="KW-1185">Reference proteome</keyword>
<reference evidence="2 3" key="1">
    <citation type="journal article" date="2005" name="Int. J. Syst. Evol. Microbiol.">
        <title>Bacillus cibi sp. nov., isolated from jeotgal, a traditional Korean fermented seafood.</title>
        <authorList>
            <person name="Yoon J.H."/>
            <person name="Lee C.H."/>
            <person name="Oh T.K."/>
        </authorList>
    </citation>
    <scope>NUCLEOTIDE SEQUENCE [LARGE SCALE GENOMIC DNA]</scope>
    <source>
        <strain evidence="2 3">DSM 16189</strain>
    </source>
</reference>
<dbReference type="OrthoDB" id="3174529at2"/>
<dbReference type="STRING" id="246786.GS18_0206505"/>
<dbReference type="Proteomes" id="UP000028549">
    <property type="component" value="Unassembled WGS sequence"/>
</dbReference>
<accession>A0A084H0Y9</accession>
<organism evidence="2 3">
    <name type="scientific">Metabacillus indicus</name>
    <name type="common">Bacillus indicus</name>
    <dbReference type="NCBI Taxonomy" id="246786"/>
    <lineage>
        <taxon>Bacteria</taxon>
        <taxon>Bacillati</taxon>
        <taxon>Bacillota</taxon>
        <taxon>Bacilli</taxon>
        <taxon>Bacillales</taxon>
        <taxon>Bacillaceae</taxon>
        <taxon>Metabacillus</taxon>
    </lineage>
</organism>
<dbReference type="InterPro" id="IPR016181">
    <property type="entry name" value="Acyl_CoA_acyltransferase"/>
</dbReference>
<dbReference type="PROSITE" id="PS51186">
    <property type="entry name" value="GNAT"/>
    <property type="match status" value="1"/>
</dbReference>
<dbReference type="SUPFAM" id="SSF55729">
    <property type="entry name" value="Acyl-CoA N-acyltransferases (Nat)"/>
    <property type="match status" value="1"/>
</dbReference>
<dbReference type="EMBL" id="JNVC02000002">
    <property type="protein sequence ID" value="KEZ53251.1"/>
    <property type="molecule type" value="Genomic_DNA"/>
</dbReference>
<dbReference type="GO" id="GO:0016747">
    <property type="term" value="F:acyltransferase activity, transferring groups other than amino-acyl groups"/>
    <property type="evidence" value="ECO:0007669"/>
    <property type="project" value="InterPro"/>
</dbReference>
<dbReference type="AlphaFoldDB" id="A0A084H0Y9"/>
<comment type="caution">
    <text evidence="2">The sequence shown here is derived from an EMBL/GenBank/DDBJ whole genome shotgun (WGS) entry which is preliminary data.</text>
</comment>
<evidence type="ECO:0000313" key="2">
    <source>
        <dbReference type="EMBL" id="KEZ53251.1"/>
    </source>
</evidence>
<dbReference type="InterPro" id="IPR013653">
    <property type="entry name" value="GCN5-like_dom"/>
</dbReference>
<dbReference type="Gene3D" id="3.40.630.30">
    <property type="match status" value="1"/>
</dbReference>
<name>A0A084H0Y9_METID</name>
<dbReference type="RefSeq" id="WP_029566343.1">
    <property type="nucleotide sequence ID" value="NZ_JNVC02000002.1"/>
</dbReference>
<proteinExistence type="predicted"/>
<protein>
    <recommendedName>
        <fullName evidence="1">N-acetyltransferase domain-containing protein</fullName>
    </recommendedName>
</protein>
<dbReference type="Pfam" id="PF08445">
    <property type="entry name" value="FR47"/>
    <property type="match status" value="1"/>
</dbReference>
<feature type="domain" description="N-acetyltransferase" evidence="1">
    <location>
        <begin position="144"/>
        <end position="286"/>
    </location>
</feature>
<gene>
    <name evidence="2" type="ORF">GS18_0206505</name>
</gene>
<evidence type="ECO:0000259" key="1">
    <source>
        <dbReference type="PROSITE" id="PS51186"/>
    </source>
</evidence>
<dbReference type="InterPro" id="IPR000182">
    <property type="entry name" value="GNAT_dom"/>
</dbReference>
<sequence>MMLKEYKDRRTYIEKSEPLLMKQEAENNLALGLLSVFKKTVPASDVYTALMETEGAPAAALLMTPPHNLILTYNNELISETLIAEMVRQLISTGVSVPGAVGERYWTERFAKEWAEQAGNRADIVMEQKIYQLHEVQPVSVSEGTFQKAKLEHLPLLTEWMADFMTFTNEPPITTLQAAERMKKFLAEDSIYIWSVDGIPVSMAKKSRSTQNGITVSLVYTPEKFRGRGYASSCVSALSSELLKNYSFCTLYTDLSNPTSNSIYQKIGYKPIQDSVMISFSNQGAV</sequence>